<dbReference type="EMBL" id="BJHY01000001">
    <property type="protein sequence ID" value="GDY79188.1"/>
    <property type="molecule type" value="Genomic_DNA"/>
</dbReference>
<comment type="caution">
    <text evidence="2">The sequence shown here is derived from an EMBL/GenBank/DDBJ whole genome shotgun (WGS) entry which is preliminary data.</text>
</comment>
<organism evidence="2 3">
    <name type="scientific">Streptomyces avermitilis</name>
    <dbReference type="NCBI Taxonomy" id="33903"/>
    <lineage>
        <taxon>Bacteria</taxon>
        <taxon>Bacillati</taxon>
        <taxon>Actinomycetota</taxon>
        <taxon>Actinomycetes</taxon>
        <taxon>Kitasatosporales</taxon>
        <taxon>Streptomycetaceae</taxon>
        <taxon>Streptomyces</taxon>
    </lineage>
</organism>
<feature type="region of interest" description="Disordered" evidence="1">
    <location>
        <begin position="63"/>
        <end position="110"/>
    </location>
</feature>
<dbReference type="Proteomes" id="UP000299211">
    <property type="component" value="Unassembled WGS sequence"/>
</dbReference>
<name>A0A4D4N3U2_STRAX</name>
<feature type="compositionally biased region" description="Gly residues" evidence="1">
    <location>
        <begin position="1"/>
        <end position="12"/>
    </location>
</feature>
<evidence type="ECO:0000256" key="1">
    <source>
        <dbReference type="SAM" id="MobiDB-lite"/>
    </source>
</evidence>
<feature type="region of interest" description="Disordered" evidence="1">
    <location>
        <begin position="1"/>
        <end position="42"/>
    </location>
</feature>
<gene>
    <name evidence="2" type="ORF">SAV31267_086730</name>
</gene>
<accession>A0A4D4N3U2</accession>
<proteinExistence type="predicted"/>
<reference evidence="2 3" key="1">
    <citation type="submission" date="2019-04" db="EMBL/GenBank/DDBJ databases">
        <title>Draft genome sequences of Streptomyces avermitilis ATCC 31267.</title>
        <authorList>
            <person name="Komaki H."/>
            <person name="Tamura T."/>
            <person name="Hosoyama A."/>
        </authorList>
    </citation>
    <scope>NUCLEOTIDE SEQUENCE [LARGE SCALE GENOMIC DNA]</scope>
    <source>
        <strain evidence="2 3">ATCC 31267</strain>
    </source>
</reference>
<evidence type="ECO:0000313" key="2">
    <source>
        <dbReference type="EMBL" id="GDY79188.1"/>
    </source>
</evidence>
<protein>
    <submittedName>
        <fullName evidence="2">Uncharacterized protein</fullName>
    </submittedName>
</protein>
<dbReference type="AlphaFoldDB" id="A0A4D4N3U2"/>
<sequence length="254" mass="26737">MTGRRSTGGRGRGPAARQGWLSPLSPGGLAEPERTSGRLEGVGSGWYGRGALYTALDLIDQPGDGHAGTRSPSADPDVRSGAAGGNGGLRRAGTATKRPGTARTAPSHARFDAEISLPDGRRVGMYYATGRGLVEQHRGTGSAAWSTPHLLHRTTSDPCQSLRLKAFGTTVAAIANWGVYCADGEPPTESLAAVGTGNLSEWDTDVTPDFDGWDAVKASEETGELSFTNGSVESVTRLRWRRTEGFSDVEEIPR</sequence>
<evidence type="ECO:0000313" key="3">
    <source>
        <dbReference type="Proteomes" id="UP000299211"/>
    </source>
</evidence>